<dbReference type="Ensembl" id="ENSOART00020042958.1">
    <property type="protein sequence ID" value="ENSOARP00020055599.1"/>
    <property type="gene ID" value="ENSOARG00020001165.2"/>
</dbReference>
<protein>
    <submittedName>
        <fullName evidence="1">Arginyl aminopeptidase like 1</fullName>
    </submittedName>
</protein>
<reference evidence="1" key="2">
    <citation type="submission" date="2025-08" db="UniProtKB">
        <authorList>
            <consortium name="Ensembl"/>
        </authorList>
    </citation>
    <scope>IDENTIFICATION</scope>
</reference>
<proteinExistence type="predicted"/>
<reference evidence="1" key="3">
    <citation type="submission" date="2025-09" db="UniProtKB">
        <authorList>
            <consortium name="Ensembl"/>
        </authorList>
    </citation>
    <scope>IDENTIFICATION</scope>
</reference>
<name>A0AC11E9Z3_SHEEP</name>
<reference evidence="1" key="1">
    <citation type="submission" date="2020-11" db="EMBL/GenBank/DDBJ databases">
        <authorList>
            <person name="Davenport K.M."/>
            <person name="Bickhart D.M."/>
            <person name="Smith T.P.L."/>
            <person name="Murdoch B.M."/>
            <person name="Rosen B.D."/>
        </authorList>
    </citation>
    <scope>NUCLEOTIDE SEQUENCE [LARGE SCALE GENOMIC DNA]</scope>
    <source>
        <strain evidence="1">OAR_USU_Benz2616</strain>
    </source>
</reference>
<gene>
    <name evidence="1" type="primary">RNPEPL1</name>
</gene>
<accession>A0AC11E9Z3</accession>
<evidence type="ECO:0000313" key="1">
    <source>
        <dbReference type="Ensembl" id="ENSOARP00020055599.1"/>
    </source>
</evidence>
<sequence length="568" mass="62881">MLPGPGVRPACMAALCGPARWGQPCPCLTVTAQGPSSPGCLHPGALCRSFWTGPLQTHPLHSQTARGWARPRNVGPAVQRARGVKGRQGGRLAGLRWAMPRTGGKAWGQAGGVGWGWAGPAHRLPHDRSRVWAEPCLLPTATSKLSGAVEQWLSAAERLYGPYLWGRYDIVFLPPSFPIVAMENPCLTFIISSILESDEFLVIDVIHEVAHSWFGNAVTNATWEEMWLSEGLATYAQRRITTETHGAAFTCLETAFRLDALHRQMKLLGEDSPVSKLQVKLEPGVNPSHLMNLFTYEKGYCFVYYLSQLCGDPQRFDDFLRAYVEKYKFTSVVAQDLLDSFLTFFPELKEQSVDCRAGLEFERWLNATGPPLAEPDLSQGSSLTRPVEALFQLWTAEPLDQAAASASAIDISKWRTFQTALFLDRLLDGSPLPQEVVMSLSKCYSSLLDSMNAEIRIRWLQIVVRNDYYPDLHRVRRFLESQMSRMYTIPLYEDLCTGALKSFALEVFYQTQGRLHPNLRRTIQQILSQGLGPGAEPGGPAADSEPGLLLGDEAPGSAISLRDVNVSA</sequence>
<organism evidence="1">
    <name type="scientific">Ovis aries</name>
    <name type="common">Sheep</name>
    <dbReference type="NCBI Taxonomy" id="9940"/>
    <lineage>
        <taxon>Eukaryota</taxon>
        <taxon>Metazoa</taxon>
        <taxon>Chordata</taxon>
        <taxon>Craniata</taxon>
        <taxon>Vertebrata</taxon>
        <taxon>Euteleostomi</taxon>
        <taxon>Mammalia</taxon>
        <taxon>Eutheria</taxon>
        <taxon>Laurasiatheria</taxon>
        <taxon>Artiodactyla</taxon>
        <taxon>Ruminantia</taxon>
        <taxon>Pecora</taxon>
        <taxon>Bovidae</taxon>
        <taxon>Caprinae</taxon>
        <taxon>Ovis</taxon>
    </lineage>
</organism>